<keyword evidence="3" id="KW-1185">Reference proteome</keyword>
<dbReference type="AlphaFoldDB" id="A0A8S9X6X2"/>
<dbReference type="Proteomes" id="UP000466442">
    <property type="component" value="Unassembled WGS sequence"/>
</dbReference>
<reference evidence="2" key="1">
    <citation type="journal article" date="2021" name="Mol. Ecol. Resour.">
        <title>Apolygus lucorum genome provides insights into omnivorousness and mesophyll feeding.</title>
        <authorList>
            <person name="Liu Y."/>
            <person name="Liu H."/>
            <person name="Wang H."/>
            <person name="Huang T."/>
            <person name="Liu B."/>
            <person name="Yang B."/>
            <person name="Yin L."/>
            <person name="Li B."/>
            <person name="Zhang Y."/>
            <person name="Zhang S."/>
            <person name="Jiang F."/>
            <person name="Zhang X."/>
            <person name="Ren Y."/>
            <person name="Wang B."/>
            <person name="Wang S."/>
            <person name="Lu Y."/>
            <person name="Wu K."/>
            <person name="Fan W."/>
            <person name="Wang G."/>
        </authorList>
    </citation>
    <scope>NUCLEOTIDE SEQUENCE</scope>
    <source>
        <strain evidence="2">12Hb</strain>
    </source>
</reference>
<evidence type="ECO:0000313" key="3">
    <source>
        <dbReference type="Proteomes" id="UP000466442"/>
    </source>
</evidence>
<sequence length="154" mass="17747">MNVEIHGIPETKNENLCDIVRDLSVKLNSDMSVVNAFRAGRSNPVDGPNTNRENRVRKIVAVLSSEQERQQAIVNSRKDKNLTADQFVSTWPKTRVFVTENLTAMRADLLWKTKLKAQEKGVKFVWIRNFLIHTRKKEDDPVKVVRSVDDLDKF</sequence>
<dbReference type="EMBL" id="WIXP02000010">
    <property type="protein sequence ID" value="KAF6203816.1"/>
    <property type="molecule type" value="Genomic_DNA"/>
</dbReference>
<proteinExistence type="predicted"/>
<organism evidence="2 3">
    <name type="scientific">Apolygus lucorum</name>
    <name type="common">Small green plant bug</name>
    <name type="synonym">Lygocoris lucorum</name>
    <dbReference type="NCBI Taxonomy" id="248454"/>
    <lineage>
        <taxon>Eukaryota</taxon>
        <taxon>Metazoa</taxon>
        <taxon>Ecdysozoa</taxon>
        <taxon>Arthropoda</taxon>
        <taxon>Hexapoda</taxon>
        <taxon>Insecta</taxon>
        <taxon>Pterygota</taxon>
        <taxon>Neoptera</taxon>
        <taxon>Paraneoptera</taxon>
        <taxon>Hemiptera</taxon>
        <taxon>Heteroptera</taxon>
        <taxon>Panheteroptera</taxon>
        <taxon>Cimicomorpha</taxon>
        <taxon>Miridae</taxon>
        <taxon>Mirini</taxon>
        <taxon>Apolygus</taxon>
    </lineage>
</organism>
<evidence type="ECO:0000259" key="1">
    <source>
        <dbReference type="Pfam" id="PF25298"/>
    </source>
</evidence>
<dbReference type="Gene3D" id="3.30.70.1820">
    <property type="entry name" value="L1 transposable element, RRM domain"/>
    <property type="match status" value="1"/>
</dbReference>
<dbReference type="Pfam" id="PF25298">
    <property type="entry name" value="Baculo_FP_2nd"/>
    <property type="match status" value="1"/>
</dbReference>
<accession>A0A8S9X6X2</accession>
<dbReference type="InterPro" id="IPR057251">
    <property type="entry name" value="FP_C"/>
</dbReference>
<gene>
    <name evidence="2" type="ORF">GE061_002151</name>
</gene>
<comment type="caution">
    <text evidence="2">The sequence shown here is derived from an EMBL/GenBank/DDBJ whole genome shotgun (WGS) entry which is preliminary data.</text>
</comment>
<feature type="domain" description="FP protein C-terminal" evidence="1">
    <location>
        <begin position="106"/>
        <end position="153"/>
    </location>
</feature>
<protein>
    <recommendedName>
        <fullName evidence="1">FP protein C-terminal domain-containing protein</fullName>
    </recommendedName>
</protein>
<name>A0A8S9X6X2_APOLU</name>
<dbReference type="OrthoDB" id="10069224at2759"/>
<evidence type="ECO:0000313" key="2">
    <source>
        <dbReference type="EMBL" id="KAF6203816.1"/>
    </source>
</evidence>